<dbReference type="Proteomes" id="UP000464178">
    <property type="component" value="Chromosome"/>
</dbReference>
<dbReference type="AlphaFoldDB" id="A0A6P2D218"/>
<name>A0A6P2D218_9BACT</name>
<keyword evidence="2" id="KW-1185">Reference proteome</keyword>
<evidence type="ECO:0000313" key="1">
    <source>
        <dbReference type="EMBL" id="VTR95153.1"/>
    </source>
</evidence>
<gene>
    <name evidence="1" type="ORF">SOIL9_25610</name>
</gene>
<proteinExistence type="predicted"/>
<reference evidence="1 2" key="1">
    <citation type="submission" date="2019-05" db="EMBL/GenBank/DDBJ databases">
        <authorList>
            <consortium name="Science for Life Laboratories"/>
        </authorList>
    </citation>
    <scope>NUCLEOTIDE SEQUENCE [LARGE SCALE GENOMIC DNA]</scope>
    <source>
        <strain evidence="1">Soil9</strain>
    </source>
</reference>
<dbReference type="KEGG" id="gms:SOIL9_25610"/>
<protein>
    <submittedName>
        <fullName evidence="1">Kinesin light chain</fullName>
    </submittedName>
</protein>
<evidence type="ECO:0000313" key="2">
    <source>
        <dbReference type="Proteomes" id="UP000464178"/>
    </source>
</evidence>
<sequence length="102" mass="11517">MLNNLGMMYDKRAGILDSQDDLSSAIGYHKRALEIRSGLAKKGILRKNHHYIGRSHVNLGSVYIKAKRFEDDEPEFDAAFVIFKSSIGQHLIYIDGLRNIPG</sequence>
<organism evidence="1 2">
    <name type="scientific">Gemmata massiliana</name>
    <dbReference type="NCBI Taxonomy" id="1210884"/>
    <lineage>
        <taxon>Bacteria</taxon>
        <taxon>Pseudomonadati</taxon>
        <taxon>Planctomycetota</taxon>
        <taxon>Planctomycetia</taxon>
        <taxon>Gemmatales</taxon>
        <taxon>Gemmataceae</taxon>
        <taxon>Gemmata</taxon>
    </lineage>
</organism>
<dbReference type="SUPFAM" id="SSF48452">
    <property type="entry name" value="TPR-like"/>
    <property type="match status" value="1"/>
</dbReference>
<dbReference type="InterPro" id="IPR011990">
    <property type="entry name" value="TPR-like_helical_dom_sf"/>
</dbReference>
<accession>A0A6P2D218</accession>
<dbReference type="EMBL" id="LR593886">
    <property type="protein sequence ID" value="VTR95153.1"/>
    <property type="molecule type" value="Genomic_DNA"/>
</dbReference>
<dbReference type="Gene3D" id="1.25.40.10">
    <property type="entry name" value="Tetratricopeptide repeat domain"/>
    <property type="match status" value="1"/>
</dbReference>